<dbReference type="AlphaFoldDB" id="A0A1Q2CER7"/>
<dbReference type="OrthoDB" id="3732329at2"/>
<dbReference type="STRING" id="1610493.RPIT_07030"/>
<organism evidence="2 3">
    <name type="scientific">Tessaracoccus flavus</name>
    <dbReference type="NCBI Taxonomy" id="1610493"/>
    <lineage>
        <taxon>Bacteria</taxon>
        <taxon>Bacillati</taxon>
        <taxon>Actinomycetota</taxon>
        <taxon>Actinomycetes</taxon>
        <taxon>Propionibacteriales</taxon>
        <taxon>Propionibacteriaceae</taxon>
        <taxon>Tessaracoccus</taxon>
    </lineage>
</organism>
<keyword evidence="3" id="KW-1185">Reference proteome</keyword>
<protein>
    <submittedName>
        <fullName evidence="2">Uncharacterized protein</fullName>
    </submittedName>
</protein>
<reference evidence="2 3" key="1">
    <citation type="journal article" date="2016" name="Int. J. Syst. Evol. Microbiol.">
        <title>Tessaracoccus flavus sp. nov., isolated from the drainage system of a lindane-producing factory.</title>
        <authorList>
            <person name="Kumari R."/>
            <person name="Singh P."/>
            <person name="Schumann P."/>
            <person name="Lal R."/>
        </authorList>
    </citation>
    <scope>NUCLEOTIDE SEQUENCE [LARGE SCALE GENOMIC DNA]</scope>
    <source>
        <strain evidence="2 3">RP1T</strain>
    </source>
</reference>
<evidence type="ECO:0000313" key="3">
    <source>
        <dbReference type="Proteomes" id="UP000188324"/>
    </source>
</evidence>
<proteinExistence type="predicted"/>
<dbReference type="KEGG" id="tfl:RPIT_07030"/>
<accession>A0A1Q2CER7</accession>
<dbReference type="RefSeq" id="WP_077341846.1">
    <property type="nucleotide sequence ID" value="NZ_CP019605.1"/>
</dbReference>
<evidence type="ECO:0000313" key="2">
    <source>
        <dbReference type="EMBL" id="AQP44598.1"/>
    </source>
</evidence>
<feature type="compositionally biased region" description="Basic and acidic residues" evidence="1">
    <location>
        <begin position="28"/>
        <end position="37"/>
    </location>
</feature>
<dbReference type="EMBL" id="CP019605">
    <property type="protein sequence ID" value="AQP44598.1"/>
    <property type="molecule type" value="Genomic_DNA"/>
</dbReference>
<evidence type="ECO:0000256" key="1">
    <source>
        <dbReference type="SAM" id="MobiDB-lite"/>
    </source>
</evidence>
<gene>
    <name evidence="2" type="ORF">RPIT_07030</name>
</gene>
<feature type="region of interest" description="Disordered" evidence="1">
    <location>
        <begin position="25"/>
        <end position="50"/>
    </location>
</feature>
<dbReference type="Proteomes" id="UP000188324">
    <property type="component" value="Chromosome"/>
</dbReference>
<name>A0A1Q2CER7_9ACTN</name>
<sequence length="111" mass="11406">MAITSAVRFEIVEKGARRVVTAAPPARPDLHLPEAHPARPVAPGRSQRAASCAVERPSARPSAWLAVKVAAVAALAILGTAVSGQSLVLAEPNPAAEYVAGHPAWVHVTAP</sequence>